<keyword evidence="13" id="KW-0282">Flagellum</keyword>
<sequence>MRVRDPLNELAYDSNALDKLKRAAAAHPRQQAMAVARQVESLFMQLMLKSMREALPKDPLFGSEQSRLFTSLYDQQIAQMAGNRGLGMAELIAQQIQPAPAVDQRAGTVPMPLGSERVAALLRGTALRQQAGQALAVLPAPSASMGAFLQRLSQPASQVSLRSGIPHHLILARAALETGWGRREILRSNGLPSFNLFGIKAGADWGGETTPVVTTEYQQGRAERRTDNFRVYHSYREALEDYARLLTENPRYRQVTAAPSAESGAQALQTAGYATDPAYAAKLITVIRQLKEIADKTAAHDLSHLF</sequence>
<comment type="similarity">
    <text evidence="4">In the C-terminal section; belongs to the glycosyl hydrolase 73 family.</text>
</comment>
<dbReference type="InterPro" id="IPR013377">
    <property type="entry name" value="FlgJ"/>
</dbReference>
<gene>
    <name evidence="13" type="primary">flgJ</name>
    <name evidence="13" type="ORF">ACFP73_07160</name>
</gene>
<evidence type="ECO:0000313" key="13">
    <source>
        <dbReference type="EMBL" id="MFC6361876.1"/>
    </source>
</evidence>
<keyword evidence="10" id="KW-0961">Cell wall biogenesis/degradation</keyword>
<dbReference type="PRINTS" id="PR01002">
    <property type="entry name" value="FLGFLGJ"/>
</dbReference>
<evidence type="ECO:0000256" key="10">
    <source>
        <dbReference type="ARBA" id="ARBA00023316"/>
    </source>
</evidence>
<dbReference type="PANTHER" id="PTHR33308:SF9">
    <property type="entry name" value="PEPTIDOGLYCAN HYDROLASE FLGJ"/>
    <property type="match status" value="1"/>
</dbReference>
<proteinExistence type="inferred from homology"/>
<organism evidence="13 14">
    <name type="scientific">Tatumella punctata</name>
    <dbReference type="NCBI Taxonomy" id="399969"/>
    <lineage>
        <taxon>Bacteria</taxon>
        <taxon>Pseudomonadati</taxon>
        <taxon>Pseudomonadota</taxon>
        <taxon>Gammaproteobacteria</taxon>
        <taxon>Enterobacterales</taxon>
        <taxon>Erwiniaceae</taxon>
        <taxon>Tatumella</taxon>
    </lineage>
</organism>
<reference evidence="14" key="1">
    <citation type="journal article" date="2019" name="Int. J. Syst. Evol. Microbiol.">
        <title>The Global Catalogue of Microorganisms (GCM) 10K type strain sequencing project: providing services to taxonomists for standard genome sequencing and annotation.</title>
        <authorList>
            <consortium name="The Broad Institute Genomics Platform"/>
            <consortium name="The Broad Institute Genome Sequencing Center for Infectious Disease"/>
            <person name="Wu L."/>
            <person name="Ma J."/>
        </authorList>
    </citation>
    <scope>NUCLEOTIDE SEQUENCE [LARGE SCALE GENOMIC DNA]</scope>
    <source>
        <strain evidence="14">CGMCC 4.1530</strain>
    </source>
</reference>
<evidence type="ECO:0000256" key="6">
    <source>
        <dbReference type="ARBA" id="ARBA00022764"/>
    </source>
</evidence>
<evidence type="ECO:0000259" key="12">
    <source>
        <dbReference type="SMART" id="SM00047"/>
    </source>
</evidence>
<evidence type="ECO:0000256" key="11">
    <source>
        <dbReference type="ARBA" id="ARBA00030835"/>
    </source>
</evidence>
<comment type="function">
    <text evidence="1">Flagellum-specific muramidase which hydrolyzes the peptidoglycan layer to assemble the rod structure in the periplasmic space.</text>
</comment>
<evidence type="ECO:0000256" key="4">
    <source>
        <dbReference type="ARBA" id="ARBA00007974"/>
    </source>
</evidence>
<keyword evidence="14" id="KW-1185">Reference proteome</keyword>
<dbReference type="NCBIfam" id="TIGR02541">
    <property type="entry name" value="flagell_FlgJ"/>
    <property type="match status" value="1"/>
</dbReference>
<evidence type="ECO:0000256" key="2">
    <source>
        <dbReference type="ARBA" id="ARBA00004418"/>
    </source>
</evidence>
<keyword evidence="7" id="KW-1005">Bacterial flagellum biogenesis</keyword>
<comment type="caution">
    <text evidence="13">The sequence shown here is derived from an EMBL/GenBank/DDBJ whole genome shotgun (WGS) entry which is preliminary data.</text>
</comment>
<evidence type="ECO:0000256" key="9">
    <source>
        <dbReference type="ARBA" id="ARBA00023295"/>
    </source>
</evidence>
<comment type="subcellular location">
    <subcellularLocation>
        <location evidence="2">Periplasm</location>
    </subcellularLocation>
</comment>
<dbReference type="Pfam" id="PF01832">
    <property type="entry name" value="Glucosaminidase"/>
    <property type="match status" value="1"/>
</dbReference>
<keyword evidence="9" id="KW-0326">Glycosidase</keyword>
<keyword evidence="13" id="KW-0969">Cilium</keyword>
<dbReference type="Gene3D" id="1.10.530.10">
    <property type="match status" value="1"/>
</dbReference>
<keyword evidence="8 13" id="KW-0378">Hydrolase</keyword>
<keyword evidence="13" id="KW-0966">Cell projection</keyword>
<name>A0ABW1VQ01_9GAMM</name>
<dbReference type="InterPro" id="IPR051056">
    <property type="entry name" value="Glycosyl_Hydrolase_73"/>
</dbReference>
<dbReference type="PANTHER" id="PTHR33308">
    <property type="entry name" value="PEPTIDOGLYCAN HYDROLASE FLGJ"/>
    <property type="match status" value="1"/>
</dbReference>
<dbReference type="RefSeq" id="WP_343876817.1">
    <property type="nucleotide sequence ID" value="NZ_BAAAFW010000037.1"/>
</dbReference>
<feature type="domain" description="Mannosyl-glycoprotein endo-beta-N-acetylglucosamidase-like" evidence="12">
    <location>
        <begin position="137"/>
        <end position="301"/>
    </location>
</feature>
<protein>
    <recommendedName>
        <fullName evidence="5">Peptidoglycan hydrolase FlgJ</fullName>
    </recommendedName>
    <alternativeName>
        <fullName evidence="11">Muramidase FlgJ</fullName>
    </alternativeName>
</protein>
<evidence type="ECO:0000313" key="14">
    <source>
        <dbReference type="Proteomes" id="UP001596215"/>
    </source>
</evidence>
<comment type="similarity">
    <text evidence="3">In the N-terminal section; belongs to the FlgJ family.</text>
</comment>
<evidence type="ECO:0000256" key="7">
    <source>
        <dbReference type="ARBA" id="ARBA00022795"/>
    </source>
</evidence>
<accession>A0ABW1VQ01</accession>
<evidence type="ECO:0000256" key="8">
    <source>
        <dbReference type="ARBA" id="ARBA00022801"/>
    </source>
</evidence>
<dbReference type="Proteomes" id="UP001596215">
    <property type="component" value="Unassembled WGS sequence"/>
</dbReference>
<dbReference type="Gene3D" id="2.10.70.40">
    <property type="entry name" value="peptidoglycan hydrolase"/>
    <property type="match status" value="1"/>
</dbReference>
<keyword evidence="6" id="KW-0574">Periplasm</keyword>
<dbReference type="SMART" id="SM00047">
    <property type="entry name" value="LYZ2"/>
    <property type="match status" value="1"/>
</dbReference>
<dbReference type="InterPro" id="IPR019301">
    <property type="entry name" value="Flagellar_prot_FlgJ_N"/>
</dbReference>
<dbReference type="GO" id="GO:0016787">
    <property type="term" value="F:hydrolase activity"/>
    <property type="evidence" value="ECO:0007669"/>
    <property type="project" value="UniProtKB-KW"/>
</dbReference>
<evidence type="ECO:0000256" key="3">
    <source>
        <dbReference type="ARBA" id="ARBA00006880"/>
    </source>
</evidence>
<dbReference type="Pfam" id="PF10135">
    <property type="entry name" value="Rod-binding"/>
    <property type="match status" value="1"/>
</dbReference>
<evidence type="ECO:0000256" key="1">
    <source>
        <dbReference type="ARBA" id="ARBA00002954"/>
    </source>
</evidence>
<dbReference type="EMBL" id="JBHSUC010000006">
    <property type="protein sequence ID" value="MFC6361876.1"/>
    <property type="molecule type" value="Genomic_DNA"/>
</dbReference>
<dbReference type="InterPro" id="IPR002901">
    <property type="entry name" value="MGlyc_endo_b_GlcNAc-like_dom"/>
</dbReference>
<evidence type="ECO:0000256" key="5">
    <source>
        <dbReference type="ARBA" id="ARBA00013433"/>
    </source>
</evidence>